<reference evidence="2" key="1">
    <citation type="submission" date="2023-10" db="EMBL/GenBank/DDBJ databases">
        <authorList>
            <person name="Chen Y."/>
            <person name="Shah S."/>
            <person name="Dougan E. K."/>
            <person name="Thang M."/>
            <person name="Chan C."/>
        </authorList>
    </citation>
    <scope>NUCLEOTIDE SEQUENCE [LARGE SCALE GENOMIC DNA]</scope>
</reference>
<dbReference type="EMBL" id="CAUYUJ010020289">
    <property type="protein sequence ID" value="CAK0897179.1"/>
    <property type="molecule type" value="Genomic_DNA"/>
</dbReference>
<evidence type="ECO:0000256" key="1">
    <source>
        <dbReference type="SAM" id="Coils"/>
    </source>
</evidence>
<evidence type="ECO:0000313" key="2">
    <source>
        <dbReference type="EMBL" id="CAK0897179.1"/>
    </source>
</evidence>
<feature type="non-terminal residue" evidence="2">
    <location>
        <position position="1"/>
    </location>
</feature>
<keyword evidence="1" id="KW-0175">Coiled coil</keyword>
<evidence type="ECO:0000313" key="3">
    <source>
        <dbReference type="Proteomes" id="UP001189429"/>
    </source>
</evidence>
<gene>
    <name evidence="2" type="ORF">PCOR1329_LOCUS75437</name>
</gene>
<protein>
    <submittedName>
        <fullName evidence="2">Uncharacterized protein</fullName>
    </submittedName>
</protein>
<name>A0ABN9XC95_9DINO</name>
<accession>A0ABN9XC95</accession>
<sequence>ETGKEQQLRDQIKDLENTIRMVEKCGPNGFQAKAELDKQLKEARQSLAECKPALSQHTAIGHNIIKAEATQRRLVQDVQKQQLVIEQANEKLDSLMAQQAAVAKELAWLNQKLVETMPAAVTIKKEMQEFMASPAFAKFKKFMDQQK</sequence>
<keyword evidence="3" id="KW-1185">Reference proteome</keyword>
<feature type="non-terminal residue" evidence="2">
    <location>
        <position position="147"/>
    </location>
</feature>
<organism evidence="2 3">
    <name type="scientific">Prorocentrum cordatum</name>
    <dbReference type="NCBI Taxonomy" id="2364126"/>
    <lineage>
        <taxon>Eukaryota</taxon>
        <taxon>Sar</taxon>
        <taxon>Alveolata</taxon>
        <taxon>Dinophyceae</taxon>
        <taxon>Prorocentrales</taxon>
        <taxon>Prorocentraceae</taxon>
        <taxon>Prorocentrum</taxon>
    </lineage>
</organism>
<feature type="coiled-coil region" evidence="1">
    <location>
        <begin position="78"/>
        <end position="105"/>
    </location>
</feature>
<dbReference type="Proteomes" id="UP001189429">
    <property type="component" value="Unassembled WGS sequence"/>
</dbReference>
<comment type="caution">
    <text evidence="2">The sequence shown here is derived from an EMBL/GenBank/DDBJ whole genome shotgun (WGS) entry which is preliminary data.</text>
</comment>
<proteinExistence type="predicted"/>